<feature type="region of interest" description="Disordered" evidence="1">
    <location>
        <begin position="517"/>
        <end position="550"/>
    </location>
</feature>
<dbReference type="EMBL" id="JAEVFJ010000038">
    <property type="protein sequence ID" value="KAH8089910.1"/>
    <property type="molecule type" value="Genomic_DNA"/>
</dbReference>
<feature type="compositionally biased region" description="Pro residues" evidence="1">
    <location>
        <begin position="520"/>
        <end position="532"/>
    </location>
</feature>
<dbReference type="Proteomes" id="UP000813824">
    <property type="component" value="Unassembled WGS sequence"/>
</dbReference>
<gene>
    <name evidence="2" type="ORF">BXZ70DRAFT_496593</name>
</gene>
<name>A0A8K0XLZ5_9AGAR</name>
<sequence length="664" mass="74028">MSLLDHMRKLSIETSPIAELHERLWGTQTADASTRLPPASVRRDTPAPQHIRPVTSQIPRHYTALSGMEPLTSCDNISHIFVRQEYVEALHTINNFSKDPRNTLNHGFDTSDDLDSFPTESFDIFTPGDKDGFEDRGGGVAILGQNGTGKSMFLRYVLYHRLVNSRTTIWRSGERDLIVFTGDGAFVVPEPTSALCRELSFHLPGSTWCLVDSNVSSPGVAGHIMDLNVFVVQATCAGHGGLDWMGHTSRITTRYFLKPWSLPELIAARDTPLGSASQLSEAEIATNFDRYGPTPRAIFTEASPLHFHYSALDFAAQLQSSDALGEAVYRMKRNESKGDIYKLLVIEPSVRRDIPRVSIKNRYAANVLETGGHQRVPTLVDTFYAPVEYVLQSVILQYFRQGGSFPVGVVNNMSDEDERKTDRRAISRYIVPSIEHYSDRPNTWLRIGFESEPPVHISTDQHLAFGDAIASPVVLPTPFTPFTPYELVPMTPVAAPARQLVNASQKQTDDYYRWLAHPAEVPPPRPSPPPPKNVKVHVSADDPDAPQGDSDTLLAVTTRNPLRSGFNTPRSCLTPPFDFLSYNANDHSAIVFEAFFAQPERDLEVSTRGLQWLMSKGVKKISYVAVILGPRPNTVLQFKQNLVGVEMEIFVSLHDRYGKPWCAM</sequence>
<dbReference type="PANTHER" id="PTHR33129:SF3">
    <property type="entry name" value="HOT SPOT (RHS) PROTEIN, PUTATIVE-RELATED"/>
    <property type="match status" value="1"/>
</dbReference>
<evidence type="ECO:0000313" key="3">
    <source>
        <dbReference type="Proteomes" id="UP000813824"/>
    </source>
</evidence>
<accession>A0A8K0XLZ5</accession>
<evidence type="ECO:0000256" key="1">
    <source>
        <dbReference type="SAM" id="MobiDB-lite"/>
    </source>
</evidence>
<dbReference type="SUPFAM" id="SSF52540">
    <property type="entry name" value="P-loop containing nucleoside triphosphate hydrolases"/>
    <property type="match status" value="1"/>
</dbReference>
<dbReference type="InterPro" id="IPR027417">
    <property type="entry name" value="P-loop_NTPase"/>
</dbReference>
<organism evidence="2 3">
    <name type="scientific">Cristinia sonorae</name>
    <dbReference type="NCBI Taxonomy" id="1940300"/>
    <lineage>
        <taxon>Eukaryota</taxon>
        <taxon>Fungi</taxon>
        <taxon>Dikarya</taxon>
        <taxon>Basidiomycota</taxon>
        <taxon>Agaricomycotina</taxon>
        <taxon>Agaricomycetes</taxon>
        <taxon>Agaricomycetidae</taxon>
        <taxon>Agaricales</taxon>
        <taxon>Pleurotineae</taxon>
        <taxon>Stephanosporaceae</taxon>
        <taxon>Cristinia</taxon>
    </lineage>
</organism>
<dbReference type="PANTHER" id="PTHR33129">
    <property type="entry name" value="PROTEIN KINASE DOMAIN-CONTAINING PROTEIN-RELATED"/>
    <property type="match status" value="1"/>
</dbReference>
<feature type="region of interest" description="Disordered" evidence="1">
    <location>
        <begin position="29"/>
        <end position="51"/>
    </location>
</feature>
<comment type="caution">
    <text evidence="2">The sequence shown here is derived from an EMBL/GenBank/DDBJ whole genome shotgun (WGS) entry which is preliminary data.</text>
</comment>
<dbReference type="InterPro" id="IPR052980">
    <property type="entry name" value="Crinkler_effector"/>
</dbReference>
<dbReference type="AlphaFoldDB" id="A0A8K0XLZ5"/>
<proteinExistence type="predicted"/>
<protein>
    <submittedName>
        <fullName evidence="2">Uncharacterized protein</fullName>
    </submittedName>
</protein>
<keyword evidence="3" id="KW-1185">Reference proteome</keyword>
<dbReference type="OrthoDB" id="2340858at2759"/>
<evidence type="ECO:0000313" key="2">
    <source>
        <dbReference type="EMBL" id="KAH8089910.1"/>
    </source>
</evidence>
<reference evidence="2" key="1">
    <citation type="journal article" date="2021" name="New Phytol.">
        <title>Evolutionary innovations through gain and loss of genes in the ectomycorrhizal Boletales.</title>
        <authorList>
            <person name="Wu G."/>
            <person name="Miyauchi S."/>
            <person name="Morin E."/>
            <person name="Kuo A."/>
            <person name="Drula E."/>
            <person name="Varga T."/>
            <person name="Kohler A."/>
            <person name="Feng B."/>
            <person name="Cao Y."/>
            <person name="Lipzen A."/>
            <person name="Daum C."/>
            <person name="Hundley H."/>
            <person name="Pangilinan J."/>
            <person name="Johnson J."/>
            <person name="Barry K."/>
            <person name="LaButti K."/>
            <person name="Ng V."/>
            <person name="Ahrendt S."/>
            <person name="Min B."/>
            <person name="Choi I.G."/>
            <person name="Park H."/>
            <person name="Plett J.M."/>
            <person name="Magnuson J."/>
            <person name="Spatafora J.W."/>
            <person name="Nagy L.G."/>
            <person name="Henrissat B."/>
            <person name="Grigoriev I.V."/>
            <person name="Yang Z.L."/>
            <person name="Xu J."/>
            <person name="Martin F.M."/>
        </authorList>
    </citation>
    <scope>NUCLEOTIDE SEQUENCE</scope>
    <source>
        <strain evidence="2">KKN 215</strain>
    </source>
</reference>